<accession>A0A430BRD5</accession>
<sequence length="75" mass="8444">MEDTMPSAWKTCCCCGQYVGHFEQHWNRDTGYGLCEDCIDYCARGETAESFERTYGVAGVHYARIPSPGILRNAD</sequence>
<evidence type="ECO:0000313" key="1">
    <source>
        <dbReference type="EMBL" id="RSU55288.1"/>
    </source>
</evidence>
<dbReference type="Proteomes" id="UP000287401">
    <property type="component" value="Unassembled WGS sequence"/>
</dbReference>
<proteinExistence type="predicted"/>
<evidence type="ECO:0000313" key="2">
    <source>
        <dbReference type="Proteomes" id="UP000287401"/>
    </source>
</evidence>
<reference evidence="1 2" key="1">
    <citation type="submission" date="2018-07" db="EMBL/GenBank/DDBJ databases">
        <title>Genomic and Epidemiologic Investigation of an Indolent Hospital Outbreak.</title>
        <authorList>
            <person name="Johnson R.C."/>
            <person name="Deming C."/>
            <person name="Conlan S."/>
            <person name="Zellmer C.J."/>
            <person name="Michelin A.V."/>
            <person name="Lee-Lin S."/>
            <person name="Thomas P.J."/>
            <person name="Park M."/>
            <person name="Weingarten R.A."/>
            <person name="Less J."/>
            <person name="Dekker J.P."/>
            <person name="Frank K.M."/>
            <person name="Musser K.A."/>
            <person name="Mcquiston J.R."/>
            <person name="Henderson D.K."/>
            <person name="Lau A.F."/>
            <person name="Palmore T.N."/>
            <person name="Segre J.A."/>
        </authorList>
    </citation>
    <scope>NUCLEOTIDE SEQUENCE [LARGE SCALE GENOMIC DNA]</scope>
    <source>
        <strain evidence="1 2">SK-NIH.Env6_1116</strain>
    </source>
</reference>
<gene>
    <name evidence="1" type="ORF">DAH51_17205</name>
</gene>
<dbReference type="AlphaFoldDB" id="A0A430BRD5"/>
<comment type="caution">
    <text evidence="1">The sequence shown here is derived from an EMBL/GenBank/DDBJ whole genome shotgun (WGS) entry which is preliminary data.</text>
</comment>
<name>A0A430BRD5_SPHYA</name>
<dbReference type="EMBL" id="QRAL01000020">
    <property type="protein sequence ID" value="RSU55288.1"/>
    <property type="molecule type" value="Genomic_DNA"/>
</dbReference>
<protein>
    <submittedName>
        <fullName evidence="1">Uncharacterized protein</fullName>
    </submittedName>
</protein>
<organism evidence="1 2">
    <name type="scientific">Sphingobium yanoikuyae</name>
    <name type="common">Sphingomonas yanoikuyae</name>
    <dbReference type="NCBI Taxonomy" id="13690"/>
    <lineage>
        <taxon>Bacteria</taxon>
        <taxon>Pseudomonadati</taxon>
        <taxon>Pseudomonadota</taxon>
        <taxon>Alphaproteobacteria</taxon>
        <taxon>Sphingomonadales</taxon>
        <taxon>Sphingomonadaceae</taxon>
        <taxon>Sphingobium</taxon>
    </lineage>
</organism>